<feature type="non-terminal residue" evidence="4">
    <location>
        <position position="72"/>
    </location>
</feature>
<keyword evidence="2 4" id="KW-0032">Aminotransferase</keyword>
<protein>
    <submittedName>
        <fullName evidence="4">Acetylornithine aminotransferase</fullName>
        <ecNumber evidence="4">2.6.1.11</ecNumber>
    </submittedName>
</protein>
<evidence type="ECO:0000313" key="4">
    <source>
        <dbReference type="EMBL" id="EME96280.1"/>
    </source>
</evidence>
<dbReference type="STRING" id="1223523.H340_32282"/>
<dbReference type="eggNOG" id="COG4992">
    <property type="taxonomic scope" value="Bacteria"/>
</dbReference>
<dbReference type="EMBL" id="AORZ01000259">
    <property type="protein sequence ID" value="EME96280.1"/>
    <property type="molecule type" value="Genomic_DNA"/>
</dbReference>
<dbReference type="Gene3D" id="3.90.1150.10">
    <property type="entry name" value="Aspartate Aminotransferase, domain 1"/>
    <property type="match status" value="1"/>
</dbReference>
<dbReference type="Pfam" id="PF00202">
    <property type="entry name" value="Aminotran_3"/>
    <property type="match status" value="1"/>
</dbReference>
<dbReference type="AlphaFoldDB" id="M3BWV2"/>
<dbReference type="GO" id="GO:0042802">
    <property type="term" value="F:identical protein binding"/>
    <property type="evidence" value="ECO:0007669"/>
    <property type="project" value="TreeGrafter"/>
</dbReference>
<evidence type="ECO:0000256" key="1">
    <source>
        <dbReference type="ARBA" id="ARBA00001933"/>
    </source>
</evidence>
<evidence type="ECO:0000256" key="3">
    <source>
        <dbReference type="ARBA" id="ARBA00022679"/>
    </source>
</evidence>
<dbReference type="Proteomes" id="UP000011740">
    <property type="component" value="Unassembled WGS sequence"/>
</dbReference>
<dbReference type="SUPFAM" id="SSF53383">
    <property type="entry name" value="PLP-dependent transferases"/>
    <property type="match status" value="1"/>
</dbReference>
<evidence type="ECO:0000256" key="2">
    <source>
        <dbReference type="ARBA" id="ARBA00022576"/>
    </source>
</evidence>
<dbReference type="InterPro" id="IPR015422">
    <property type="entry name" value="PyrdxlP-dep_Trfase_small"/>
</dbReference>
<organism evidence="4 5">
    <name type="scientific">Streptomyces mobaraensis (strain ATCC 29032 / DSM 40847 / JCM 4168 / NBRC 13819 / NCIMB 11159 / IPCR 16-22)</name>
    <dbReference type="NCBI Taxonomy" id="1223523"/>
    <lineage>
        <taxon>Bacteria</taxon>
        <taxon>Bacillati</taxon>
        <taxon>Actinomycetota</taxon>
        <taxon>Actinomycetes</taxon>
        <taxon>Kitasatosporales</taxon>
        <taxon>Streptomycetaceae</taxon>
        <taxon>Streptomyces</taxon>
    </lineage>
</organism>
<evidence type="ECO:0000313" key="5">
    <source>
        <dbReference type="Proteomes" id="UP000011740"/>
    </source>
</evidence>
<dbReference type="InterPro" id="IPR050103">
    <property type="entry name" value="Class-III_PLP-dep_AT"/>
</dbReference>
<dbReference type="GO" id="GO:0003992">
    <property type="term" value="F:N2-acetyl-L-ornithine:2-oxoglutarate 5-aminotransferase activity"/>
    <property type="evidence" value="ECO:0007669"/>
    <property type="project" value="UniProtKB-EC"/>
</dbReference>
<keyword evidence="3 4" id="KW-0808">Transferase</keyword>
<comment type="caution">
    <text evidence="4">The sequence shown here is derived from an EMBL/GenBank/DDBJ whole genome shotgun (WGS) entry which is preliminary data.</text>
</comment>
<name>M3BWV2_STRM1</name>
<dbReference type="InterPro" id="IPR005814">
    <property type="entry name" value="Aminotrans_3"/>
</dbReference>
<proteinExistence type="predicted"/>
<dbReference type="InterPro" id="IPR015424">
    <property type="entry name" value="PyrdxlP-dep_Trfase"/>
</dbReference>
<dbReference type="GO" id="GO:0030170">
    <property type="term" value="F:pyridoxal phosphate binding"/>
    <property type="evidence" value="ECO:0007669"/>
    <property type="project" value="InterPro"/>
</dbReference>
<comment type="cofactor">
    <cofactor evidence="1">
        <name>pyridoxal 5'-phosphate</name>
        <dbReference type="ChEBI" id="CHEBI:597326"/>
    </cofactor>
</comment>
<accession>M3BWV2</accession>
<gene>
    <name evidence="4" type="primary">argD</name>
    <name evidence="4" type="ORF">H340_32282</name>
</gene>
<dbReference type="PANTHER" id="PTHR11986:SF79">
    <property type="entry name" value="ACETYLORNITHINE AMINOTRANSFERASE, MITOCHONDRIAL"/>
    <property type="match status" value="1"/>
</dbReference>
<dbReference type="EC" id="2.6.1.11" evidence="4"/>
<sequence>MTTTATDTKRPDVKPTNATLTRRWQHALMDNYGTPRVPLVRGEGSTVWDADGKAYLDFVGGIAVNALGHAHP</sequence>
<dbReference type="RefSeq" id="WP_004956497.1">
    <property type="nucleotide sequence ID" value="NZ_AORZ01000259.1"/>
</dbReference>
<dbReference type="PANTHER" id="PTHR11986">
    <property type="entry name" value="AMINOTRANSFERASE CLASS III"/>
    <property type="match status" value="1"/>
</dbReference>
<reference evidence="4 5" key="1">
    <citation type="journal article" date="2013" name="Genome Announc.">
        <title>Whole-Genome Shotgun Assembly and Analysis of the Genome of Streptomyces mobaraensis DSM 40847, a Strain for Industrial Production of Microbial Transglutaminase.</title>
        <authorList>
            <person name="Yang H."/>
            <person name="He T."/>
            <person name="Wu W."/>
            <person name="Zhu W."/>
            <person name="Lu B."/>
            <person name="Sun W."/>
        </authorList>
    </citation>
    <scope>NUCLEOTIDE SEQUENCE [LARGE SCALE GENOMIC DNA]</scope>
    <source>
        <strain evidence="4 5">DSM 40847</strain>
    </source>
</reference>